<keyword evidence="2" id="KW-1185">Reference proteome</keyword>
<gene>
    <name evidence="1" type="ORF">D7V93_01595</name>
</gene>
<accession>A0A3A8QI78</accession>
<protein>
    <submittedName>
        <fullName evidence="1">Uncharacterized protein</fullName>
    </submittedName>
</protein>
<name>A0A3A8QI78_9BACT</name>
<reference evidence="2" key="1">
    <citation type="submission" date="2018-09" db="EMBL/GenBank/DDBJ databases">
        <authorList>
            <person name="Livingstone P.G."/>
            <person name="Whitworth D.E."/>
        </authorList>
    </citation>
    <scope>NUCLEOTIDE SEQUENCE [LARGE SCALE GENOMIC DNA]</scope>
    <source>
        <strain evidence="2">CA051B</strain>
    </source>
</reference>
<evidence type="ECO:0000313" key="1">
    <source>
        <dbReference type="EMBL" id="RKH68287.1"/>
    </source>
</evidence>
<evidence type="ECO:0000313" key="2">
    <source>
        <dbReference type="Proteomes" id="UP000272888"/>
    </source>
</evidence>
<comment type="caution">
    <text evidence="1">The sequence shown here is derived from an EMBL/GenBank/DDBJ whole genome shotgun (WGS) entry which is preliminary data.</text>
</comment>
<sequence>MDGIEDTDLIVWSRDAQAGEPGSLLLELGMEVPHLLFLLQELDLECSGSRLPGFERAGEFISDLLTSGFHRGESFGCGGQ</sequence>
<organism evidence="1 2">
    <name type="scientific">Corallococcus llansteffanensis</name>
    <dbReference type="NCBI Taxonomy" id="2316731"/>
    <lineage>
        <taxon>Bacteria</taxon>
        <taxon>Pseudomonadati</taxon>
        <taxon>Myxococcota</taxon>
        <taxon>Myxococcia</taxon>
        <taxon>Myxococcales</taxon>
        <taxon>Cystobacterineae</taxon>
        <taxon>Myxococcaceae</taxon>
        <taxon>Corallococcus</taxon>
    </lineage>
</organism>
<dbReference type="AlphaFoldDB" id="A0A3A8QI78"/>
<dbReference type="Proteomes" id="UP000272888">
    <property type="component" value="Unassembled WGS sequence"/>
</dbReference>
<dbReference type="EMBL" id="RAWB01000008">
    <property type="protein sequence ID" value="RKH68287.1"/>
    <property type="molecule type" value="Genomic_DNA"/>
</dbReference>
<proteinExistence type="predicted"/>